<feature type="binding site" evidence="9">
    <location>
        <begin position="229"/>
        <end position="230"/>
    </location>
    <ligand>
        <name>substrate</name>
    </ligand>
</feature>
<protein>
    <recommendedName>
        <fullName evidence="3 9">Diaminopimelate epimerase</fullName>
        <shortName evidence="9">DAP epimerase</shortName>
        <ecNumber evidence="3 9">5.1.1.7</ecNumber>
    </recommendedName>
    <alternativeName>
        <fullName evidence="9">PLP-independent amino acid racemase</fullName>
    </alternativeName>
</protein>
<evidence type="ECO:0000313" key="12">
    <source>
        <dbReference type="Proteomes" id="UP000321400"/>
    </source>
</evidence>
<dbReference type="Pfam" id="PF01678">
    <property type="entry name" value="DAP_epimerase"/>
    <property type="match status" value="2"/>
</dbReference>
<dbReference type="PANTHER" id="PTHR31689">
    <property type="entry name" value="DIAMINOPIMELATE EPIMERASE, CHLOROPLASTIC"/>
    <property type="match status" value="1"/>
</dbReference>
<feature type="binding site" evidence="9">
    <location>
        <begin position="219"/>
        <end position="220"/>
    </location>
    <ligand>
        <name>substrate</name>
    </ligand>
</feature>
<dbReference type="HAMAP" id="MF_00197">
    <property type="entry name" value="DAP_epimerase"/>
    <property type="match status" value="1"/>
</dbReference>
<dbReference type="GO" id="GO:0005829">
    <property type="term" value="C:cytosol"/>
    <property type="evidence" value="ECO:0007669"/>
    <property type="project" value="TreeGrafter"/>
</dbReference>
<accession>A0A511X415</accession>
<dbReference type="InterPro" id="IPR018510">
    <property type="entry name" value="DAP_epimerase_AS"/>
</dbReference>
<evidence type="ECO:0000256" key="4">
    <source>
        <dbReference type="ARBA" id="ARBA00022490"/>
    </source>
</evidence>
<dbReference type="PANTHER" id="PTHR31689:SF0">
    <property type="entry name" value="DIAMINOPIMELATE EPIMERASE"/>
    <property type="match status" value="1"/>
</dbReference>
<feature type="site" description="Could be important to modulate the pK values of the two catalytic cysteine residues" evidence="9">
    <location>
        <position position="170"/>
    </location>
</feature>
<feature type="site" description="Could be important to modulate the pK values of the two catalytic cysteine residues" evidence="9">
    <location>
        <position position="219"/>
    </location>
</feature>
<keyword evidence="7 9" id="KW-0413">Isomerase</keyword>
<organism evidence="11 12">
    <name type="scientific">Halolactibacillus alkaliphilus</name>
    <dbReference type="NCBI Taxonomy" id="442899"/>
    <lineage>
        <taxon>Bacteria</taxon>
        <taxon>Bacillati</taxon>
        <taxon>Bacillota</taxon>
        <taxon>Bacilli</taxon>
        <taxon>Bacillales</taxon>
        <taxon>Bacillaceae</taxon>
        <taxon>Halolactibacillus</taxon>
    </lineage>
</organism>
<dbReference type="EMBL" id="BJYE01000036">
    <property type="protein sequence ID" value="GEN57684.1"/>
    <property type="molecule type" value="Genomic_DNA"/>
</dbReference>
<feature type="binding site" evidence="9">
    <location>
        <begin position="77"/>
        <end position="78"/>
    </location>
    <ligand>
        <name>substrate</name>
    </ligand>
</feature>
<evidence type="ECO:0000256" key="6">
    <source>
        <dbReference type="ARBA" id="ARBA00023154"/>
    </source>
</evidence>
<dbReference type="STRING" id="442899.SAMN05720591_13423"/>
<feature type="binding site" evidence="9">
    <location>
        <position position="14"/>
    </location>
    <ligand>
        <name>substrate</name>
    </ligand>
</feature>
<comment type="subcellular location">
    <subcellularLocation>
        <location evidence="9">Cytoplasm</location>
    </subcellularLocation>
</comment>
<dbReference type="EC" id="5.1.1.7" evidence="3 9"/>
<evidence type="ECO:0000256" key="2">
    <source>
        <dbReference type="ARBA" id="ARBA00010219"/>
    </source>
</evidence>
<comment type="similarity">
    <text evidence="2 9">Belongs to the diaminopimelate epimerase family.</text>
</comment>
<dbReference type="PROSITE" id="PS01326">
    <property type="entry name" value="DAP_EPIMERASE"/>
    <property type="match status" value="1"/>
</dbReference>
<evidence type="ECO:0000256" key="8">
    <source>
        <dbReference type="ARBA" id="ARBA00051712"/>
    </source>
</evidence>
<dbReference type="RefSeq" id="WP_089803358.1">
    <property type="nucleotide sequence ID" value="NZ_BJYE01000036.1"/>
</dbReference>
<dbReference type="Proteomes" id="UP000321400">
    <property type="component" value="Unassembled WGS sequence"/>
</dbReference>
<reference evidence="11 12" key="1">
    <citation type="submission" date="2019-07" db="EMBL/GenBank/DDBJ databases">
        <title>Whole genome shotgun sequence of Halolactibacillus alkaliphilus NBRC 103919.</title>
        <authorList>
            <person name="Hosoyama A."/>
            <person name="Uohara A."/>
            <person name="Ohji S."/>
            <person name="Ichikawa N."/>
        </authorList>
    </citation>
    <scope>NUCLEOTIDE SEQUENCE [LARGE SCALE GENOMIC DNA]</scope>
    <source>
        <strain evidence="11 12">NBRC 103919</strain>
    </source>
</reference>
<evidence type="ECO:0000256" key="3">
    <source>
        <dbReference type="ARBA" id="ARBA00013080"/>
    </source>
</evidence>
<dbReference type="GO" id="GO:0009089">
    <property type="term" value="P:lysine biosynthetic process via diaminopimelate"/>
    <property type="evidence" value="ECO:0007669"/>
    <property type="project" value="UniProtKB-UniRule"/>
</dbReference>
<comment type="function">
    <text evidence="9">Catalyzes the stereoinversion of LL-2,6-diaminopimelate (L,L-DAP) to meso-diaminopimelate (meso-DAP), a precursor of L-lysine and an essential component of the bacterial peptidoglycan.</text>
</comment>
<comment type="catalytic activity">
    <reaction evidence="8 9">
        <text>(2S,6S)-2,6-diaminopimelate = meso-2,6-diaminopimelate</text>
        <dbReference type="Rhea" id="RHEA:15393"/>
        <dbReference type="ChEBI" id="CHEBI:57609"/>
        <dbReference type="ChEBI" id="CHEBI:57791"/>
        <dbReference type="EC" id="5.1.1.7"/>
    </reaction>
</comment>
<proteinExistence type="inferred from homology"/>
<comment type="caution">
    <text evidence="9">Lacks conserved residue(s) required for the propagation of feature annotation.</text>
</comment>
<evidence type="ECO:0000256" key="10">
    <source>
        <dbReference type="PROSITE-ProRule" id="PRU10125"/>
    </source>
</evidence>
<feature type="binding site" evidence="9">
    <location>
        <position position="168"/>
    </location>
    <ligand>
        <name>substrate</name>
    </ligand>
</feature>
<comment type="subunit">
    <text evidence="9">Homodimer.</text>
</comment>
<keyword evidence="5 9" id="KW-0028">Amino-acid biosynthesis</keyword>
<evidence type="ECO:0000256" key="9">
    <source>
        <dbReference type="HAMAP-Rule" id="MF_00197"/>
    </source>
</evidence>
<dbReference type="AlphaFoldDB" id="A0A511X415"/>
<feature type="binding site" evidence="9">
    <location>
        <position position="67"/>
    </location>
    <ligand>
        <name>substrate</name>
    </ligand>
</feature>
<dbReference type="FunFam" id="3.10.310.10:FF:000004">
    <property type="entry name" value="Diaminopimelate epimerase"/>
    <property type="match status" value="1"/>
</dbReference>
<feature type="binding site" evidence="9">
    <location>
        <position position="201"/>
    </location>
    <ligand>
        <name>substrate</name>
    </ligand>
</feature>
<evidence type="ECO:0000313" key="11">
    <source>
        <dbReference type="EMBL" id="GEN57684.1"/>
    </source>
</evidence>
<feature type="active site" description="Proton acceptor" evidence="9">
    <location>
        <position position="228"/>
    </location>
</feature>
<keyword evidence="6 9" id="KW-0457">Lysine biosynthesis</keyword>
<feature type="active site" evidence="10">
    <location>
        <position position="76"/>
    </location>
</feature>
<keyword evidence="4 9" id="KW-0963">Cytoplasm</keyword>
<comment type="pathway">
    <text evidence="1 9">Amino-acid biosynthesis; L-lysine biosynthesis via DAP pathway; DL-2,6-diaminopimelate from LL-2,6-diaminopimelate: step 1/1.</text>
</comment>
<evidence type="ECO:0000256" key="5">
    <source>
        <dbReference type="ARBA" id="ARBA00022605"/>
    </source>
</evidence>
<dbReference type="NCBIfam" id="TIGR00652">
    <property type="entry name" value="DapF"/>
    <property type="match status" value="1"/>
</dbReference>
<keyword evidence="12" id="KW-1185">Reference proteome</keyword>
<dbReference type="InterPro" id="IPR001653">
    <property type="entry name" value="DAP_epimerase_DapF"/>
</dbReference>
<sequence>MKSIRYTKMHGLGNSYIYINGFEEKIKEEDLAPLAVKVSNQNTGIGSDGLILITPSDEAAVGMRMFNRDGSEGKTCGNGLRCVAKYAFENNLVSAKTFTIETKAGIVEAYVHISNDKQLVKEVTIDMGTPILERRCIPMLGEQADVVINESFEIDGQVLQATAVSMGNPHVIFIVEDIQKAPLYELGPVITNDQRFPEGVNVEFIEIISKEEMYFRVWERGSGVTEACGTGACAATVASVLNGHSKRGEAVTVHLAGGDLTITWDLDGKVWMRGAAETITEGVYFDYAK</sequence>
<feature type="active site" description="Proton donor" evidence="9">
    <location>
        <position position="76"/>
    </location>
</feature>
<dbReference type="SUPFAM" id="SSF54506">
    <property type="entry name" value="Diaminopimelate epimerase-like"/>
    <property type="match status" value="1"/>
</dbReference>
<comment type="caution">
    <text evidence="11">The sequence shown here is derived from an EMBL/GenBank/DDBJ whole genome shotgun (WGS) entry which is preliminary data.</text>
</comment>
<evidence type="ECO:0000256" key="7">
    <source>
        <dbReference type="ARBA" id="ARBA00023235"/>
    </source>
</evidence>
<name>A0A511X415_9BACI</name>
<dbReference type="GO" id="GO:0008837">
    <property type="term" value="F:diaminopimelate epimerase activity"/>
    <property type="evidence" value="ECO:0007669"/>
    <property type="project" value="UniProtKB-UniRule"/>
</dbReference>
<dbReference type="UniPathway" id="UPA00034">
    <property type="reaction ID" value="UER00025"/>
</dbReference>
<dbReference type="Gene3D" id="3.10.310.10">
    <property type="entry name" value="Diaminopimelate Epimerase, Chain A, domain 1"/>
    <property type="match status" value="2"/>
</dbReference>
<gene>
    <name evidence="9 11" type="primary">dapF</name>
    <name evidence="11" type="ORF">HAL01_21480</name>
</gene>
<evidence type="ECO:0000256" key="1">
    <source>
        <dbReference type="ARBA" id="ARBA00005196"/>
    </source>
</evidence>
<dbReference type="OrthoDB" id="9805408at2"/>